<name>A0AAD8F533_BIOPF</name>
<sequence>ILRLVYMALVCSQSQTGLYGLGLQPVSDWALWLWFAASLRLGSMALVCSQSQAGLYGFDLHPVSDWALWPWFAASLGDENSEIKPTTLLFTAVSDKDTTIIH</sequence>
<accession>A0AAD8F533</accession>
<comment type="caution">
    <text evidence="1">The sequence shown here is derived from an EMBL/GenBank/DDBJ whole genome shotgun (WGS) entry which is preliminary data.</text>
</comment>
<reference evidence="1" key="2">
    <citation type="submission" date="2023-04" db="EMBL/GenBank/DDBJ databases">
        <authorList>
            <person name="Bu L."/>
            <person name="Lu L."/>
            <person name="Laidemitt M.R."/>
            <person name="Zhang S.M."/>
            <person name="Mutuku M."/>
            <person name="Mkoji G."/>
            <person name="Steinauer M."/>
            <person name="Loker E.S."/>
        </authorList>
    </citation>
    <scope>NUCLEOTIDE SEQUENCE</scope>
    <source>
        <strain evidence="1">KasaAsao</strain>
        <tissue evidence="1">Whole Snail</tissue>
    </source>
</reference>
<dbReference type="Proteomes" id="UP001233172">
    <property type="component" value="Unassembled WGS sequence"/>
</dbReference>
<evidence type="ECO:0000313" key="2">
    <source>
        <dbReference type="Proteomes" id="UP001233172"/>
    </source>
</evidence>
<reference evidence="1" key="1">
    <citation type="journal article" date="2023" name="PLoS Negl. Trop. Dis.">
        <title>A genome sequence for Biomphalaria pfeifferi, the major vector snail for the human-infecting parasite Schistosoma mansoni.</title>
        <authorList>
            <person name="Bu L."/>
            <person name="Lu L."/>
            <person name="Laidemitt M.R."/>
            <person name="Zhang S.M."/>
            <person name="Mutuku M."/>
            <person name="Mkoji G."/>
            <person name="Steinauer M."/>
            <person name="Loker E.S."/>
        </authorList>
    </citation>
    <scope>NUCLEOTIDE SEQUENCE</scope>
    <source>
        <strain evidence="1">KasaAsao</strain>
    </source>
</reference>
<evidence type="ECO:0000313" key="1">
    <source>
        <dbReference type="EMBL" id="KAK0050973.1"/>
    </source>
</evidence>
<organism evidence="1 2">
    <name type="scientific">Biomphalaria pfeifferi</name>
    <name type="common">Bloodfluke planorb</name>
    <name type="synonym">Freshwater snail</name>
    <dbReference type="NCBI Taxonomy" id="112525"/>
    <lineage>
        <taxon>Eukaryota</taxon>
        <taxon>Metazoa</taxon>
        <taxon>Spiralia</taxon>
        <taxon>Lophotrochozoa</taxon>
        <taxon>Mollusca</taxon>
        <taxon>Gastropoda</taxon>
        <taxon>Heterobranchia</taxon>
        <taxon>Euthyneura</taxon>
        <taxon>Panpulmonata</taxon>
        <taxon>Hygrophila</taxon>
        <taxon>Lymnaeoidea</taxon>
        <taxon>Planorbidae</taxon>
        <taxon>Biomphalaria</taxon>
    </lineage>
</organism>
<protein>
    <submittedName>
        <fullName evidence="1">Uncharacterized protein</fullName>
    </submittedName>
</protein>
<dbReference type="AlphaFoldDB" id="A0AAD8F533"/>
<proteinExistence type="predicted"/>
<feature type="non-terminal residue" evidence="1">
    <location>
        <position position="1"/>
    </location>
</feature>
<gene>
    <name evidence="1" type="ORF">Bpfe_019493</name>
</gene>
<keyword evidence="2" id="KW-1185">Reference proteome</keyword>
<dbReference type="EMBL" id="JASAOG010000108">
    <property type="protein sequence ID" value="KAK0050973.1"/>
    <property type="molecule type" value="Genomic_DNA"/>
</dbReference>